<reference evidence="3" key="1">
    <citation type="submission" date="2022-08" db="EMBL/GenBank/DDBJ databases">
        <authorList>
            <person name="Dzunkova M."/>
            <person name="La Clair J."/>
            <person name="Tyml T."/>
            <person name="Doud D."/>
            <person name="Schulz F."/>
            <person name="Piquer S."/>
            <person name="Porcel Sanchis D."/>
            <person name="Osborn A."/>
            <person name="Robinson D."/>
            <person name="Louie K.B."/>
            <person name="Bowen B.P."/>
            <person name="Bowers R."/>
            <person name="Lee J."/>
            <person name="Arnau Llombart V."/>
            <person name="Diaz Villanueva W."/>
            <person name="Gosliner T."/>
            <person name="Northen T."/>
            <person name="Cheng J.-F."/>
            <person name="Burkart M.D."/>
            <person name="Woyke T."/>
        </authorList>
    </citation>
    <scope>NUCLEOTIDE SEQUENCE</scope>
    <source>
        <strain evidence="3">Df01</strain>
    </source>
</reference>
<dbReference type="SUPFAM" id="SSF53850">
    <property type="entry name" value="Periplasmic binding protein-like II"/>
    <property type="match status" value="1"/>
</dbReference>
<organism evidence="3 4">
    <name type="scientific">Candidatus Doriopsillibacter californiensis</name>
    <dbReference type="NCBI Taxonomy" id="2970740"/>
    <lineage>
        <taxon>Bacteria</taxon>
        <taxon>Pseudomonadati</taxon>
        <taxon>Pseudomonadota</taxon>
        <taxon>Gammaproteobacteria</taxon>
        <taxon>Candidatus Tethybacterales</taxon>
        <taxon>Candidatus Persebacteraceae</taxon>
        <taxon>Candidatus Doriopsillibacter</taxon>
    </lineage>
</organism>
<comment type="caution">
    <text evidence="3">The sequence shown here is derived from an EMBL/GenBank/DDBJ whole genome shotgun (WGS) entry which is preliminary data.</text>
</comment>
<evidence type="ECO:0000256" key="1">
    <source>
        <dbReference type="SAM" id="SignalP"/>
    </source>
</evidence>
<accession>A0ABT7QK25</accession>
<feature type="chain" id="PRO_5045918801" evidence="1">
    <location>
        <begin position="30"/>
        <end position="335"/>
    </location>
</feature>
<protein>
    <submittedName>
        <fullName evidence="3">Glycine betaine/L-proline ABC transporter substrate-binding protein ProX</fullName>
    </submittedName>
</protein>
<reference evidence="3" key="2">
    <citation type="journal article" date="2023" name="Microbiome">
        <title>Synthase-selected sorting approach identifies a beta-lactone synthase in a nudibranch symbiotic bacterium.</title>
        <authorList>
            <person name="Dzunkova M."/>
            <person name="La Clair J.J."/>
            <person name="Tyml T."/>
            <person name="Doud D."/>
            <person name="Schulz F."/>
            <person name="Piquer-Esteban S."/>
            <person name="Porcel Sanchis D."/>
            <person name="Osborn A."/>
            <person name="Robinson D."/>
            <person name="Louie K.B."/>
            <person name="Bowen B.P."/>
            <person name="Bowers R.M."/>
            <person name="Lee J."/>
            <person name="Arnau V."/>
            <person name="Diaz-Villanueva W."/>
            <person name="Stepanauskas R."/>
            <person name="Gosliner T."/>
            <person name="Date S.V."/>
            <person name="Northen T.R."/>
            <person name="Cheng J.F."/>
            <person name="Burkart M.D."/>
            <person name="Woyke T."/>
        </authorList>
    </citation>
    <scope>NUCLEOTIDE SEQUENCE</scope>
    <source>
        <strain evidence="3">Df01</strain>
    </source>
</reference>
<dbReference type="CDD" id="cd13638">
    <property type="entry name" value="PBP2_EcProx_like"/>
    <property type="match status" value="1"/>
</dbReference>
<sequence length="335" mass="36880">MTKNDSKIYKTAVGALASLALMLSPAVVADEPGSGITVRPVEGTNIEEKFQHRILYRALEALGYEIAEPQEVEYQTMHLVIGAGDNDFSAVHWDPLHQAFYDESGGGKTLRRVGSLVAGALQGYLVDKESYEAGITNLGDLKNPSIAKRFDGDGDGKADLTGCVPGWGCERVIEHHLDEYGLRDTVVHNQGAYSAIIADTIARHNQGEPIVYYTWTPYWVSGVLIPGDNVEWLEVPYSSLPDDRKDNTVFQDKNLGFAVNSLRVIANESFLQSNPAVEKLFEVATIDINDVSLQNSKIRDGEDSSADIDRHVEEWIINNRADFDAWLAAARKAAQ</sequence>
<dbReference type="InterPro" id="IPR007210">
    <property type="entry name" value="ABC_Gly_betaine_transp_sub-bd"/>
</dbReference>
<dbReference type="NCBIfam" id="NF008334">
    <property type="entry name" value="PRK11119.1"/>
    <property type="match status" value="1"/>
</dbReference>
<evidence type="ECO:0000313" key="3">
    <source>
        <dbReference type="EMBL" id="MDM5147056.1"/>
    </source>
</evidence>
<evidence type="ECO:0000313" key="4">
    <source>
        <dbReference type="Proteomes" id="UP001168167"/>
    </source>
</evidence>
<feature type="domain" description="ABC-type glycine betaine transport system substrate-binding" evidence="2">
    <location>
        <begin position="48"/>
        <end position="316"/>
    </location>
</feature>
<name>A0ABT7QK25_9GAMM</name>
<dbReference type="Pfam" id="PF04069">
    <property type="entry name" value="OpuAC"/>
    <property type="match status" value="1"/>
</dbReference>
<keyword evidence="4" id="KW-1185">Reference proteome</keyword>
<dbReference type="Gene3D" id="3.40.190.100">
    <property type="entry name" value="Glycine betaine-binding periplasmic protein, domain 2"/>
    <property type="match status" value="1"/>
</dbReference>
<keyword evidence="1" id="KW-0732">Signal</keyword>
<proteinExistence type="predicted"/>
<evidence type="ECO:0000259" key="2">
    <source>
        <dbReference type="Pfam" id="PF04069"/>
    </source>
</evidence>
<dbReference type="EMBL" id="JANQAO010000001">
    <property type="protein sequence ID" value="MDM5147056.1"/>
    <property type="molecule type" value="Genomic_DNA"/>
</dbReference>
<feature type="signal peptide" evidence="1">
    <location>
        <begin position="1"/>
        <end position="29"/>
    </location>
</feature>
<dbReference type="Proteomes" id="UP001168167">
    <property type="component" value="Unassembled WGS sequence"/>
</dbReference>
<dbReference type="Gene3D" id="3.40.190.10">
    <property type="entry name" value="Periplasmic binding protein-like II"/>
    <property type="match status" value="1"/>
</dbReference>
<gene>
    <name evidence="3" type="primary">proX</name>
    <name evidence="3" type="ORF">NQX30_01480</name>
</gene>